<dbReference type="Pfam" id="PF00535">
    <property type="entry name" value="Glycos_transf_2"/>
    <property type="match status" value="1"/>
</dbReference>
<evidence type="ECO:0000313" key="3">
    <source>
        <dbReference type="EMBL" id="GIJ01790.1"/>
    </source>
</evidence>
<dbReference type="RefSeq" id="WP_203937118.1">
    <property type="nucleotide sequence ID" value="NZ_BAAAGJ010000005.1"/>
</dbReference>
<reference evidence="3" key="1">
    <citation type="submission" date="2021-01" db="EMBL/GenBank/DDBJ databases">
        <title>Whole genome shotgun sequence of Spirilliplanes yamanashiensis NBRC 15828.</title>
        <authorList>
            <person name="Komaki H."/>
            <person name="Tamura T."/>
        </authorList>
    </citation>
    <scope>NUCLEOTIDE SEQUENCE</scope>
    <source>
        <strain evidence="3">NBRC 15828</strain>
    </source>
</reference>
<dbReference type="InterPro" id="IPR001173">
    <property type="entry name" value="Glyco_trans_2-like"/>
</dbReference>
<dbReference type="AlphaFoldDB" id="A0A8J3Y5A7"/>
<feature type="domain" description="Glycosyltransferase 2-like" evidence="2">
    <location>
        <begin position="3"/>
        <end position="128"/>
    </location>
</feature>
<protein>
    <recommendedName>
        <fullName evidence="2">Glycosyltransferase 2-like domain-containing protein</fullName>
    </recommendedName>
</protein>
<keyword evidence="4" id="KW-1185">Reference proteome</keyword>
<evidence type="ECO:0000256" key="1">
    <source>
        <dbReference type="ARBA" id="ARBA00006739"/>
    </source>
</evidence>
<dbReference type="CDD" id="cd04179">
    <property type="entry name" value="DPM_DPG-synthase_like"/>
    <property type="match status" value="1"/>
</dbReference>
<dbReference type="Gene3D" id="3.90.550.10">
    <property type="entry name" value="Spore Coat Polysaccharide Biosynthesis Protein SpsA, Chain A"/>
    <property type="match status" value="1"/>
</dbReference>
<dbReference type="EMBL" id="BOOY01000006">
    <property type="protein sequence ID" value="GIJ01790.1"/>
    <property type="molecule type" value="Genomic_DNA"/>
</dbReference>
<name>A0A8J3Y5A7_9ACTN</name>
<dbReference type="PANTHER" id="PTHR48090:SF7">
    <property type="entry name" value="RFBJ PROTEIN"/>
    <property type="match status" value="1"/>
</dbReference>
<dbReference type="InterPro" id="IPR050256">
    <property type="entry name" value="Glycosyltransferase_2"/>
</dbReference>
<comment type="similarity">
    <text evidence="1">Belongs to the glycosyltransferase 2 family.</text>
</comment>
<dbReference type="PANTHER" id="PTHR48090">
    <property type="entry name" value="UNDECAPRENYL-PHOSPHATE 4-DEOXY-4-FORMAMIDO-L-ARABINOSE TRANSFERASE-RELATED"/>
    <property type="match status" value="1"/>
</dbReference>
<gene>
    <name evidence="3" type="ORF">Sya03_11420</name>
</gene>
<dbReference type="InterPro" id="IPR029044">
    <property type="entry name" value="Nucleotide-diphossugar_trans"/>
</dbReference>
<dbReference type="Proteomes" id="UP000652013">
    <property type="component" value="Unassembled WGS sequence"/>
</dbReference>
<evidence type="ECO:0000313" key="4">
    <source>
        <dbReference type="Proteomes" id="UP000652013"/>
    </source>
</evidence>
<accession>A0A8J3Y5A7</accession>
<proteinExistence type="inferred from homology"/>
<evidence type="ECO:0000259" key="2">
    <source>
        <dbReference type="Pfam" id="PF00535"/>
    </source>
</evidence>
<comment type="caution">
    <text evidence="3">The sequence shown here is derived from an EMBL/GenBank/DDBJ whole genome shotgun (WGS) entry which is preliminary data.</text>
</comment>
<organism evidence="3 4">
    <name type="scientific">Spirilliplanes yamanashiensis</name>
    <dbReference type="NCBI Taxonomy" id="42233"/>
    <lineage>
        <taxon>Bacteria</taxon>
        <taxon>Bacillati</taxon>
        <taxon>Actinomycetota</taxon>
        <taxon>Actinomycetes</taxon>
        <taxon>Micromonosporales</taxon>
        <taxon>Micromonosporaceae</taxon>
        <taxon>Spirilliplanes</taxon>
    </lineage>
</organism>
<sequence>MIVLLPAFRPGPHLLTLVDALRADAPGTPVVVVDDGSGPAAAQILADAADRGCDVVRHPVNRGKGIALKTGFRHAAEAYPGQDVVSADADGQHGVGDILRVGAQAHRTGRLVLGVRRFDGDGVPWRSRFGNTVTRLLFHAATGRGVADTQTGLRAYPADLLGWLQTVPGERFEYEMNVLLHAARDGHPIDETAVATTYHGDNETSNFSSLSDSARVYRPLLRFAASALLAPAGRGASR</sequence>
<dbReference type="SUPFAM" id="SSF53448">
    <property type="entry name" value="Nucleotide-diphospho-sugar transferases"/>
    <property type="match status" value="1"/>
</dbReference>